<gene>
    <name evidence="1" type="ORF">LCGC14_2164050</name>
</gene>
<reference evidence="1" key="1">
    <citation type="journal article" date="2015" name="Nature">
        <title>Complex archaea that bridge the gap between prokaryotes and eukaryotes.</title>
        <authorList>
            <person name="Spang A."/>
            <person name="Saw J.H."/>
            <person name="Jorgensen S.L."/>
            <person name="Zaremba-Niedzwiedzka K."/>
            <person name="Martijn J."/>
            <person name="Lind A.E."/>
            <person name="van Eijk R."/>
            <person name="Schleper C."/>
            <person name="Guy L."/>
            <person name="Ettema T.J."/>
        </authorList>
    </citation>
    <scope>NUCLEOTIDE SEQUENCE</scope>
</reference>
<sequence>MIDYIDIMWRDWAVDMRRHYKGWPSENHIWRMYIAQGLSSDDFGPRCPNIQIGYQADVEQMIQVFQTMDDDFQLFAWIFYVKRWGKKRKAKTLDMTITKMYETRSNLHSYTEGRLYKLESELSKFPVLAC</sequence>
<name>A0A0F9DRZ7_9ZZZZ</name>
<dbReference type="AlphaFoldDB" id="A0A0F9DRZ7"/>
<comment type="caution">
    <text evidence="1">The sequence shown here is derived from an EMBL/GenBank/DDBJ whole genome shotgun (WGS) entry which is preliminary data.</text>
</comment>
<organism evidence="1">
    <name type="scientific">marine sediment metagenome</name>
    <dbReference type="NCBI Taxonomy" id="412755"/>
    <lineage>
        <taxon>unclassified sequences</taxon>
        <taxon>metagenomes</taxon>
        <taxon>ecological metagenomes</taxon>
    </lineage>
</organism>
<evidence type="ECO:0000313" key="1">
    <source>
        <dbReference type="EMBL" id="KKL64529.1"/>
    </source>
</evidence>
<dbReference type="EMBL" id="LAZR01027815">
    <property type="protein sequence ID" value="KKL64529.1"/>
    <property type="molecule type" value="Genomic_DNA"/>
</dbReference>
<accession>A0A0F9DRZ7</accession>
<protein>
    <submittedName>
        <fullName evidence="1">Uncharacterized protein</fullName>
    </submittedName>
</protein>
<proteinExistence type="predicted"/>